<gene>
    <name evidence="1" type="ORF">CSUB01_10873</name>
</gene>
<proteinExistence type="predicted"/>
<evidence type="ECO:0000313" key="2">
    <source>
        <dbReference type="Proteomes" id="UP000027238"/>
    </source>
</evidence>
<dbReference type="OrthoDB" id="4845882at2759"/>
<dbReference type="HOGENOM" id="CLU_792286_0_0_1"/>
<protein>
    <submittedName>
        <fullName evidence="1">Uncharacterized protein</fullName>
    </submittedName>
</protein>
<dbReference type="AlphaFoldDB" id="A0A066XHD4"/>
<dbReference type="Proteomes" id="UP000027238">
    <property type="component" value="Unassembled WGS sequence"/>
</dbReference>
<dbReference type="EMBL" id="JMSE01000843">
    <property type="protein sequence ID" value="KDN67064.1"/>
    <property type="molecule type" value="Genomic_DNA"/>
</dbReference>
<keyword evidence="2" id="KW-1185">Reference proteome</keyword>
<evidence type="ECO:0000313" key="1">
    <source>
        <dbReference type="EMBL" id="KDN67064.1"/>
    </source>
</evidence>
<reference evidence="2" key="1">
    <citation type="journal article" date="2014" name="Genome Announc.">
        <title>Draft genome sequence of Colletotrichum sublineola, a destructive pathogen of cultivated sorghum.</title>
        <authorList>
            <person name="Baroncelli R."/>
            <person name="Sanz-Martin J.M."/>
            <person name="Rech G.E."/>
            <person name="Sukno S.A."/>
            <person name="Thon M.R."/>
        </authorList>
    </citation>
    <scope>NUCLEOTIDE SEQUENCE [LARGE SCALE GENOMIC DNA]</scope>
    <source>
        <strain evidence="2">TX430BB</strain>
    </source>
</reference>
<dbReference type="eggNOG" id="ENOG502T4RQ">
    <property type="taxonomic scope" value="Eukaryota"/>
</dbReference>
<comment type="caution">
    <text evidence="1">The sequence shown here is derived from an EMBL/GenBank/DDBJ whole genome shotgun (WGS) entry which is preliminary data.</text>
</comment>
<organism evidence="1 2">
    <name type="scientific">Colletotrichum sublineola</name>
    <name type="common">Sorghum anthracnose fungus</name>
    <dbReference type="NCBI Taxonomy" id="1173701"/>
    <lineage>
        <taxon>Eukaryota</taxon>
        <taxon>Fungi</taxon>
        <taxon>Dikarya</taxon>
        <taxon>Ascomycota</taxon>
        <taxon>Pezizomycotina</taxon>
        <taxon>Sordariomycetes</taxon>
        <taxon>Hypocreomycetidae</taxon>
        <taxon>Glomerellales</taxon>
        <taxon>Glomerellaceae</taxon>
        <taxon>Colletotrichum</taxon>
        <taxon>Colletotrichum graminicola species complex</taxon>
    </lineage>
</organism>
<accession>A0A066XHD4</accession>
<sequence>MAPQPCRKGAEAKTTMTTKVTICVQGNARVQKTTAANVTKNKNASTADSEEKRKFDTFHPFGTKLPRELVAMIVEEAADCGPAIAYVDCMKDKSDPLRLVLTNGKDGSVSKFKEMMRLAKLLPDFQSIIERRFGQPLDKNVARNPILGVRKEKDLMVFQFDRGSRLAIRFFHWITMALLSVSRPQLAPGVRNVGVQFSHGNCNGSTFCYGCTVCVNAHSKMINCAWELAVFCQSLSHADNVFILVLLRGPDVIGNNINKHANLMKALIADSKTIRRHVSFQDANRTWVEVSRRTPLNNQAMIEPDVLIPIFSLCVEARRVNTNQVARIVGAEARRHVRFRVLVASRWKDATLKI</sequence>
<name>A0A066XHD4_COLSU</name>
<dbReference type="OMA" id="CAWELAV"/>